<accession>A0A2N9F0Y4</accession>
<evidence type="ECO:0000259" key="1">
    <source>
        <dbReference type="Pfam" id="PF24924"/>
    </source>
</evidence>
<dbReference type="AlphaFoldDB" id="A0A2N9F0Y4"/>
<gene>
    <name evidence="2" type="ORF">FSB_LOCUS12549</name>
</gene>
<organism evidence="2">
    <name type="scientific">Fagus sylvatica</name>
    <name type="common">Beechnut</name>
    <dbReference type="NCBI Taxonomy" id="28930"/>
    <lineage>
        <taxon>Eukaryota</taxon>
        <taxon>Viridiplantae</taxon>
        <taxon>Streptophyta</taxon>
        <taxon>Embryophyta</taxon>
        <taxon>Tracheophyta</taxon>
        <taxon>Spermatophyta</taxon>
        <taxon>Magnoliopsida</taxon>
        <taxon>eudicotyledons</taxon>
        <taxon>Gunneridae</taxon>
        <taxon>Pentapetalae</taxon>
        <taxon>rosids</taxon>
        <taxon>fabids</taxon>
        <taxon>Fagales</taxon>
        <taxon>Fagaceae</taxon>
        <taxon>Fagus</taxon>
    </lineage>
</organism>
<dbReference type="InterPro" id="IPR056647">
    <property type="entry name" value="DUF7745"/>
</dbReference>
<dbReference type="Pfam" id="PF24924">
    <property type="entry name" value="DUF7745"/>
    <property type="match status" value="1"/>
</dbReference>
<name>A0A2N9F0Y4_FAGSY</name>
<feature type="domain" description="DUF7745" evidence="1">
    <location>
        <begin position="12"/>
        <end position="107"/>
    </location>
</feature>
<protein>
    <recommendedName>
        <fullName evidence="1">DUF7745 domain-containing protein</fullName>
    </recommendedName>
</protein>
<proteinExistence type="predicted"/>
<evidence type="ECO:0000313" key="2">
    <source>
        <dbReference type="EMBL" id="SPC84667.1"/>
    </source>
</evidence>
<reference evidence="2" key="1">
    <citation type="submission" date="2018-02" db="EMBL/GenBank/DDBJ databases">
        <authorList>
            <person name="Cohen D.B."/>
            <person name="Kent A.D."/>
        </authorList>
    </citation>
    <scope>NUCLEOTIDE SEQUENCE</scope>
</reference>
<dbReference type="EMBL" id="OIVN01000725">
    <property type="protein sequence ID" value="SPC84667.1"/>
    <property type="molecule type" value="Genomic_DNA"/>
</dbReference>
<sequence>MRHWWTLLGGDDHADIVGVFGKFPSLMWLRVYRGLLEALASFWDPTHCCFSIGEVDLVPTLEEYARLLQLDSPFSETPVIPIRSPRSNRVLEKYLGLTSAVLRSEIIRREETWRKANISLDLLTKYFSRSDFPAELARDFIAGKKGWKKFRINAFKIAFAGDRGRGFRCSAHNSSSFGFAVTVDTGGKF</sequence>